<dbReference type="AlphaFoldDB" id="A0A2X0MS82"/>
<dbReference type="Proteomes" id="UP000249723">
    <property type="component" value="Unassembled WGS sequence"/>
</dbReference>
<feature type="region of interest" description="Disordered" evidence="12">
    <location>
        <begin position="331"/>
        <end position="378"/>
    </location>
</feature>
<keyword evidence="6" id="KW-0560">Oxidoreductase</keyword>
<keyword evidence="3" id="KW-0964">Secreted</keyword>
<gene>
    <name evidence="14" type="ORF">BZ3500_MVSOF-1268-A1-R1_CHR12-1G03670</name>
</gene>
<keyword evidence="4" id="KW-0479">Metal-binding</keyword>
<dbReference type="OrthoDB" id="2019572at2759"/>
<evidence type="ECO:0000313" key="15">
    <source>
        <dbReference type="Proteomes" id="UP000249723"/>
    </source>
</evidence>
<keyword evidence="15" id="KW-1185">Reference proteome</keyword>
<name>A0A2X0MS82_9BASI</name>
<evidence type="ECO:0000256" key="2">
    <source>
        <dbReference type="ARBA" id="ARBA00004613"/>
    </source>
</evidence>
<feature type="region of interest" description="Disordered" evidence="12">
    <location>
        <begin position="396"/>
        <end position="455"/>
    </location>
</feature>
<accession>A0A2X0MS82</accession>
<keyword evidence="5 13" id="KW-0732">Signal</keyword>
<evidence type="ECO:0000256" key="4">
    <source>
        <dbReference type="ARBA" id="ARBA00022723"/>
    </source>
</evidence>
<keyword evidence="8" id="KW-0503">Monooxygenase</keyword>
<keyword evidence="7" id="KW-0186">Copper</keyword>
<evidence type="ECO:0000256" key="12">
    <source>
        <dbReference type="SAM" id="MobiDB-lite"/>
    </source>
</evidence>
<protein>
    <submittedName>
        <fullName evidence="14">BZ3500_MvSof-1268-A1-R1_Chr12-1g03670 protein</fullName>
    </submittedName>
</protein>
<feature type="chain" id="PRO_5030060385" evidence="13">
    <location>
        <begin position="22"/>
        <end position="455"/>
    </location>
</feature>
<evidence type="ECO:0000313" key="14">
    <source>
        <dbReference type="EMBL" id="SCZ94805.1"/>
    </source>
</evidence>
<dbReference type="Gene3D" id="2.70.50.70">
    <property type="match status" value="1"/>
</dbReference>
<evidence type="ECO:0000256" key="8">
    <source>
        <dbReference type="ARBA" id="ARBA00023033"/>
    </source>
</evidence>
<feature type="compositionally biased region" description="Basic residues" evidence="12">
    <location>
        <begin position="400"/>
        <end position="449"/>
    </location>
</feature>
<dbReference type="GO" id="GO:0004497">
    <property type="term" value="F:monooxygenase activity"/>
    <property type="evidence" value="ECO:0007669"/>
    <property type="project" value="UniProtKB-KW"/>
</dbReference>
<organism evidence="14 15">
    <name type="scientific">Microbotryum saponariae</name>
    <dbReference type="NCBI Taxonomy" id="289078"/>
    <lineage>
        <taxon>Eukaryota</taxon>
        <taxon>Fungi</taxon>
        <taxon>Dikarya</taxon>
        <taxon>Basidiomycota</taxon>
        <taxon>Pucciniomycotina</taxon>
        <taxon>Microbotryomycetes</taxon>
        <taxon>Microbotryales</taxon>
        <taxon>Microbotryaceae</taxon>
        <taxon>Microbotryum</taxon>
    </lineage>
</organism>
<dbReference type="InterPro" id="IPR054497">
    <property type="entry name" value="LPMO_AA14"/>
</dbReference>
<dbReference type="EMBL" id="FMWP01000054">
    <property type="protein sequence ID" value="SCZ94805.1"/>
    <property type="molecule type" value="Genomic_DNA"/>
</dbReference>
<evidence type="ECO:0000256" key="6">
    <source>
        <dbReference type="ARBA" id="ARBA00023002"/>
    </source>
</evidence>
<evidence type="ECO:0000256" key="13">
    <source>
        <dbReference type="SAM" id="SignalP"/>
    </source>
</evidence>
<comment type="cofactor">
    <cofactor evidence="1">
        <name>Cu(2+)</name>
        <dbReference type="ChEBI" id="CHEBI:29036"/>
    </cofactor>
</comment>
<feature type="signal peptide" evidence="13">
    <location>
        <begin position="1"/>
        <end position="21"/>
    </location>
</feature>
<evidence type="ECO:0000256" key="5">
    <source>
        <dbReference type="ARBA" id="ARBA00022729"/>
    </source>
</evidence>
<evidence type="ECO:0000256" key="10">
    <source>
        <dbReference type="ARBA" id="ARBA00023180"/>
    </source>
</evidence>
<evidence type="ECO:0000256" key="7">
    <source>
        <dbReference type="ARBA" id="ARBA00023008"/>
    </source>
</evidence>
<sequence>MRGLIMFELLALMMVLEKVQGHMTIWSKSMYGVGKDFKFVVPGQPCDPIGPDLKTRDEWWFRGPAYRALPPPEGEVTELIAGKSVTFEISCHVAWTSFGWSTTKPGSHLDACPGNPGAYHAGDPLKDSIDESLLSGCALAIADVDDIEKVTPDNLVIFSVQSQCIKQKITSFEVPAAMPPCKGKKCICGWFWLANTGTVNFYMTAFDCAVTNPSPTSIRPIQFPLSDPYMCENYLHNQTCIQVQQKYAKRPIYAYNEPQNVKWVSNEDRAGYHEKWGWVDGAQEGIFGEGKGEGMGDSERGRGVAIKGDARTAMSMAATTMAATGKATITSTSTKVEKTTPKPAATRATTTIQVQHRNAPSAHRTPEPQRVKCKKNKSKHVATVSKLKLMMMMTTDSARAKPRTKPKSKSKHHNHTKQNHHRHTKQGKPKRSSKTQGRRQSSKTGRPKLRMTSFL</sequence>
<dbReference type="STRING" id="289078.A0A2X0MS82"/>
<comment type="similarity">
    <text evidence="11">Belongs to the polysaccharide monooxygenase AA14 family.</text>
</comment>
<reference evidence="15" key="1">
    <citation type="submission" date="2016-10" db="EMBL/GenBank/DDBJ databases">
        <authorList>
            <person name="Jeantristanb JTB J.-T."/>
            <person name="Ricardo R."/>
        </authorList>
    </citation>
    <scope>NUCLEOTIDE SEQUENCE [LARGE SCALE GENOMIC DNA]</scope>
</reference>
<comment type="subcellular location">
    <subcellularLocation>
        <location evidence="2">Secreted</location>
    </subcellularLocation>
</comment>
<dbReference type="GO" id="GO:0046872">
    <property type="term" value="F:metal ion binding"/>
    <property type="evidence" value="ECO:0007669"/>
    <property type="project" value="UniProtKB-KW"/>
</dbReference>
<keyword evidence="10" id="KW-0325">Glycoprotein</keyword>
<evidence type="ECO:0000256" key="1">
    <source>
        <dbReference type="ARBA" id="ARBA00001973"/>
    </source>
</evidence>
<dbReference type="Pfam" id="PF22810">
    <property type="entry name" value="LPMO_AA14"/>
    <property type="match status" value="1"/>
</dbReference>
<evidence type="ECO:0000256" key="3">
    <source>
        <dbReference type="ARBA" id="ARBA00022525"/>
    </source>
</evidence>
<evidence type="ECO:0000256" key="9">
    <source>
        <dbReference type="ARBA" id="ARBA00023157"/>
    </source>
</evidence>
<proteinExistence type="inferred from homology"/>
<feature type="compositionally biased region" description="Low complexity" evidence="12">
    <location>
        <begin position="341"/>
        <end position="351"/>
    </location>
</feature>
<dbReference type="GO" id="GO:0005576">
    <property type="term" value="C:extracellular region"/>
    <property type="evidence" value="ECO:0007669"/>
    <property type="project" value="UniProtKB-SubCell"/>
</dbReference>
<keyword evidence="9" id="KW-1015">Disulfide bond</keyword>
<evidence type="ECO:0000256" key="11">
    <source>
        <dbReference type="ARBA" id="ARBA00046340"/>
    </source>
</evidence>